<dbReference type="AlphaFoldDB" id="A0A2T7A2J7"/>
<reference evidence="2 3" key="1">
    <citation type="submission" date="2017-04" db="EMBL/GenBank/DDBJ databases">
        <title>Draft genome sequence of Tuber borchii Vittad., a whitish edible truffle.</title>
        <authorList>
            <consortium name="DOE Joint Genome Institute"/>
            <person name="Murat C."/>
            <person name="Kuo A."/>
            <person name="Barry K.W."/>
            <person name="Clum A."/>
            <person name="Dockter R.B."/>
            <person name="Fauchery L."/>
            <person name="Iotti M."/>
            <person name="Kohler A."/>
            <person name="Labutti K."/>
            <person name="Lindquist E.A."/>
            <person name="Lipzen A."/>
            <person name="Ohm R.A."/>
            <person name="Wang M."/>
            <person name="Grigoriev I.V."/>
            <person name="Zambonelli A."/>
            <person name="Martin F.M."/>
        </authorList>
    </citation>
    <scope>NUCLEOTIDE SEQUENCE [LARGE SCALE GENOMIC DNA]</scope>
    <source>
        <strain evidence="2 3">Tbo3840</strain>
    </source>
</reference>
<feature type="region of interest" description="Disordered" evidence="1">
    <location>
        <begin position="290"/>
        <end position="371"/>
    </location>
</feature>
<feature type="compositionally biased region" description="Polar residues" evidence="1">
    <location>
        <begin position="232"/>
        <end position="254"/>
    </location>
</feature>
<evidence type="ECO:0000313" key="2">
    <source>
        <dbReference type="EMBL" id="PUU81944.1"/>
    </source>
</evidence>
<name>A0A2T7A2J7_TUBBO</name>
<comment type="caution">
    <text evidence="2">The sequence shown here is derived from an EMBL/GenBank/DDBJ whole genome shotgun (WGS) entry which is preliminary data.</text>
</comment>
<accession>A0A2T7A2J7</accession>
<feature type="region of interest" description="Disordered" evidence="1">
    <location>
        <begin position="225"/>
        <end position="277"/>
    </location>
</feature>
<sequence length="371" mass="40404">MDERKELEHRLLNIQRALSERKRAKRKDIASQHITGELIDALSPTEEEHDRLPLLPKLPVPSAQIPKRALSRKSTFRRGNLGLGSGSGGRSVGAKASTRLSRYSIDYSDYIFDEYGKPSSAAESFFNTTGGGETSPVLRSISQRTENHLHYLRRTRSSETIAPSAIAMLTRTDTIGSTPGKRLDGWLLKQEDYFPPEKAVPVFILPPLPVIQRAPTMRRARSVEFQRGAVDSSVSIPLQSSSMKAGTTTSTMNQRESKKQKKTKKKDKQVAEDDENSSCVGIPYAAMLKKEPTGPAPATGHTPSQGSDYLDIELPPSRAPSPSPSPSIGTSPTPPRLPPPRPPPPPSGAVEIAPSSKQQHAPGYETSASMI</sequence>
<dbReference type="OrthoDB" id="5304009at2759"/>
<proteinExistence type="predicted"/>
<evidence type="ECO:0000313" key="3">
    <source>
        <dbReference type="Proteomes" id="UP000244722"/>
    </source>
</evidence>
<keyword evidence="3" id="KW-1185">Reference proteome</keyword>
<dbReference type="EMBL" id="NESQ01000035">
    <property type="protein sequence ID" value="PUU81944.1"/>
    <property type="molecule type" value="Genomic_DNA"/>
</dbReference>
<feature type="compositionally biased region" description="Basic residues" evidence="1">
    <location>
        <begin position="258"/>
        <end position="267"/>
    </location>
</feature>
<dbReference type="Proteomes" id="UP000244722">
    <property type="component" value="Unassembled WGS sequence"/>
</dbReference>
<protein>
    <submittedName>
        <fullName evidence="2">Uncharacterized protein</fullName>
    </submittedName>
</protein>
<feature type="compositionally biased region" description="Pro residues" evidence="1">
    <location>
        <begin position="332"/>
        <end position="347"/>
    </location>
</feature>
<evidence type="ECO:0000256" key="1">
    <source>
        <dbReference type="SAM" id="MobiDB-lite"/>
    </source>
</evidence>
<organism evidence="2 3">
    <name type="scientific">Tuber borchii</name>
    <name type="common">White truffle</name>
    <dbReference type="NCBI Taxonomy" id="42251"/>
    <lineage>
        <taxon>Eukaryota</taxon>
        <taxon>Fungi</taxon>
        <taxon>Dikarya</taxon>
        <taxon>Ascomycota</taxon>
        <taxon>Pezizomycotina</taxon>
        <taxon>Pezizomycetes</taxon>
        <taxon>Pezizales</taxon>
        <taxon>Tuberaceae</taxon>
        <taxon>Tuber</taxon>
    </lineage>
</organism>
<gene>
    <name evidence="2" type="ORF">B9Z19DRAFT_1190722</name>
</gene>